<dbReference type="OrthoDB" id="4485971at2"/>
<sequence>MADQFSQHPGRQMTRVGPSPVTQTDQKAAVSGVVLSVLAMIGGIVGIVIVFNAIDRFGGEQTQITNDWDAYTECIYNAQTPEEKSACS</sequence>
<gene>
    <name evidence="3" type="ORF">EF834_01700</name>
</gene>
<dbReference type="EMBL" id="RKLN01000001">
    <property type="protein sequence ID" value="RVW06195.1"/>
    <property type="molecule type" value="Genomic_DNA"/>
</dbReference>
<dbReference type="AlphaFoldDB" id="A0A3S3CUW9"/>
<feature type="region of interest" description="Disordered" evidence="1">
    <location>
        <begin position="1"/>
        <end position="25"/>
    </location>
</feature>
<keyword evidence="2" id="KW-0812">Transmembrane</keyword>
<evidence type="ECO:0000256" key="2">
    <source>
        <dbReference type="SAM" id="Phobius"/>
    </source>
</evidence>
<protein>
    <submittedName>
        <fullName evidence="3">Uncharacterized protein</fullName>
    </submittedName>
</protein>
<dbReference type="Proteomes" id="UP000284333">
    <property type="component" value="Unassembled WGS sequence"/>
</dbReference>
<dbReference type="RefSeq" id="WP_127945071.1">
    <property type="nucleotide sequence ID" value="NZ_RKLN01000001.1"/>
</dbReference>
<name>A0A3S3CUW9_9NOCA</name>
<accession>A0A3S3CUW9</accession>
<comment type="caution">
    <text evidence="3">The sequence shown here is derived from an EMBL/GenBank/DDBJ whole genome shotgun (WGS) entry which is preliminary data.</text>
</comment>
<evidence type="ECO:0000256" key="1">
    <source>
        <dbReference type="SAM" id="MobiDB-lite"/>
    </source>
</evidence>
<proteinExistence type="predicted"/>
<evidence type="ECO:0000313" key="4">
    <source>
        <dbReference type="Proteomes" id="UP000284333"/>
    </source>
</evidence>
<keyword evidence="4" id="KW-1185">Reference proteome</keyword>
<keyword evidence="2" id="KW-0472">Membrane</keyword>
<organism evidence="3 4">
    <name type="scientific">Rhodococcus spongiicola</name>
    <dbReference type="NCBI Taxonomy" id="2487352"/>
    <lineage>
        <taxon>Bacteria</taxon>
        <taxon>Bacillati</taxon>
        <taxon>Actinomycetota</taxon>
        <taxon>Actinomycetes</taxon>
        <taxon>Mycobacteriales</taxon>
        <taxon>Nocardiaceae</taxon>
        <taxon>Rhodococcus</taxon>
    </lineage>
</organism>
<evidence type="ECO:0000313" key="3">
    <source>
        <dbReference type="EMBL" id="RVW06195.1"/>
    </source>
</evidence>
<feature type="transmembrane region" description="Helical" evidence="2">
    <location>
        <begin position="28"/>
        <end position="54"/>
    </location>
</feature>
<keyword evidence="2" id="KW-1133">Transmembrane helix</keyword>
<reference evidence="3 4" key="1">
    <citation type="submission" date="2018-11" db="EMBL/GenBank/DDBJ databases">
        <title>Rhodococcus spongicola sp. nov. and Rhodococcus xishaensis sp. nov. from marine sponges.</title>
        <authorList>
            <person name="Li L."/>
            <person name="Lin H.W."/>
        </authorList>
    </citation>
    <scope>NUCLEOTIDE SEQUENCE [LARGE SCALE GENOMIC DNA]</scope>
    <source>
        <strain evidence="3 4">LHW50502</strain>
    </source>
</reference>